<dbReference type="InterPro" id="IPR029058">
    <property type="entry name" value="AB_hydrolase_fold"/>
</dbReference>
<dbReference type="InterPro" id="IPR016292">
    <property type="entry name" value="Epoxide_hydrolase"/>
</dbReference>
<dbReference type="PRINTS" id="PR00412">
    <property type="entry name" value="EPOXHYDRLASE"/>
</dbReference>
<dbReference type="PANTHER" id="PTHR21661:SF35">
    <property type="entry name" value="EPOXIDE HYDROLASE"/>
    <property type="match status" value="1"/>
</dbReference>
<keyword evidence="3 6" id="KW-0378">Hydrolase</keyword>
<feature type="active site" description="Proton donor" evidence="4">
    <location>
        <position position="295"/>
    </location>
</feature>
<sequence>MTLPFGPSDVDDLRVRLARTRWPDEPAGAGDRYGLPLADARDLATYWAEGFDFDAFAHRLDALPHHAVQIDGATVHCVHARSSRPDATALLLTHGWPGSILEFTGLLDALTEPDGPDVPAFHVVVPSIPGFGLSGPTRDTGWGTARIARAFDVLMNRLGYDRYGAHGGDWGALITRELALMAPQALSGQHLTMLPWAVARPGVEVPGADPETVAASARRAALARRDELGYGIQQGTRPMTLAYGLTDSPVGQLAWIAEKIYAWSDPACRPDRDTILANVSLYWFTRTAGSSARLYREYYRSTVDTAARGEGPARGHVRTGVSVFPHDTSLPVRELAERLDPVERWTVHERGGHFPGWEQPDELVAELREFLGRRGAGRQHTAER</sequence>
<dbReference type="AlphaFoldDB" id="A0A8J3YF83"/>
<feature type="active site" description="Proton acceptor" evidence="4">
    <location>
        <position position="353"/>
    </location>
</feature>
<dbReference type="GO" id="GO:0004301">
    <property type="term" value="F:epoxide hydrolase activity"/>
    <property type="evidence" value="ECO:0007669"/>
    <property type="project" value="TreeGrafter"/>
</dbReference>
<accession>A0A8J3YF83</accession>
<dbReference type="EMBL" id="BOPF01000002">
    <property type="protein sequence ID" value="GIJ43921.1"/>
    <property type="molecule type" value="Genomic_DNA"/>
</dbReference>
<evidence type="ECO:0000313" key="6">
    <source>
        <dbReference type="EMBL" id="GIJ43921.1"/>
    </source>
</evidence>
<keyword evidence="2" id="KW-0058">Aromatic hydrocarbons catabolism</keyword>
<keyword evidence="7" id="KW-1185">Reference proteome</keyword>
<evidence type="ECO:0000256" key="2">
    <source>
        <dbReference type="ARBA" id="ARBA00022797"/>
    </source>
</evidence>
<name>A0A8J3YF83_9ACTN</name>
<evidence type="ECO:0000256" key="4">
    <source>
        <dbReference type="PIRSR" id="PIRSR001112-1"/>
    </source>
</evidence>
<dbReference type="Gene3D" id="3.40.50.1820">
    <property type="entry name" value="alpha/beta hydrolase"/>
    <property type="match status" value="1"/>
</dbReference>
<dbReference type="GO" id="GO:0097176">
    <property type="term" value="P:epoxide metabolic process"/>
    <property type="evidence" value="ECO:0007669"/>
    <property type="project" value="TreeGrafter"/>
</dbReference>
<dbReference type="RefSeq" id="WP_203897446.1">
    <property type="nucleotide sequence ID" value="NZ_BOPF01000002.1"/>
</dbReference>
<dbReference type="PANTHER" id="PTHR21661">
    <property type="entry name" value="EPOXIDE HYDROLASE 1-RELATED"/>
    <property type="match status" value="1"/>
</dbReference>
<feature type="domain" description="Epoxide hydrolase N-terminal" evidence="5">
    <location>
        <begin position="7"/>
        <end position="103"/>
    </location>
</feature>
<protein>
    <submittedName>
        <fullName evidence="6">Microsomal epoxide hydrolase</fullName>
    </submittedName>
</protein>
<evidence type="ECO:0000256" key="1">
    <source>
        <dbReference type="ARBA" id="ARBA00010088"/>
    </source>
</evidence>
<dbReference type="Pfam" id="PF06441">
    <property type="entry name" value="EHN"/>
    <property type="match status" value="1"/>
</dbReference>
<evidence type="ECO:0000313" key="7">
    <source>
        <dbReference type="Proteomes" id="UP000619260"/>
    </source>
</evidence>
<dbReference type="InterPro" id="IPR000639">
    <property type="entry name" value="Epox_hydrolase-like"/>
</dbReference>
<reference evidence="6" key="1">
    <citation type="submission" date="2021-01" db="EMBL/GenBank/DDBJ databases">
        <title>Whole genome shotgun sequence of Virgisporangium aliadipatigenens NBRC 105644.</title>
        <authorList>
            <person name="Komaki H."/>
            <person name="Tamura T."/>
        </authorList>
    </citation>
    <scope>NUCLEOTIDE SEQUENCE</scope>
    <source>
        <strain evidence="6">NBRC 105644</strain>
    </source>
</reference>
<proteinExistence type="inferred from homology"/>
<dbReference type="InterPro" id="IPR010497">
    <property type="entry name" value="Epoxide_hydro_N"/>
</dbReference>
<evidence type="ECO:0000259" key="5">
    <source>
        <dbReference type="Pfam" id="PF06441"/>
    </source>
</evidence>
<dbReference type="PIRSF" id="PIRSF001112">
    <property type="entry name" value="Epoxide_hydrolase"/>
    <property type="match status" value="1"/>
</dbReference>
<evidence type="ECO:0000256" key="3">
    <source>
        <dbReference type="ARBA" id="ARBA00022801"/>
    </source>
</evidence>
<gene>
    <name evidence="6" type="ORF">Val02_08070</name>
</gene>
<dbReference type="SUPFAM" id="SSF53474">
    <property type="entry name" value="alpha/beta-Hydrolases"/>
    <property type="match status" value="1"/>
</dbReference>
<comment type="caution">
    <text evidence="6">The sequence shown here is derived from an EMBL/GenBank/DDBJ whole genome shotgun (WGS) entry which is preliminary data.</text>
</comment>
<feature type="active site" description="Nucleophile" evidence="4">
    <location>
        <position position="169"/>
    </location>
</feature>
<organism evidence="6 7">
    <name type="scientific">Virgisporangium aliadipatigenens</name>
    <dbReference type="NCBI Taxonomy" id="741659"/>
    <lineage>
        <taxon>Bacteria</taxon>
        <taxon>Bacillati</taxon>
        <taxon>Actinomycetota</taxon>
        <taxon>Actinomycetes</taxon>
        <taxon>Micromonosporales</taxon>
        <taxon>Micromonosporaceae</taxon>
        <taxon>Virgisporangium</taxon>
    </lineage>
</organism>
<dbReference type="Proteomes" id="UP000619260">
    <property type="component" value="Unassembled WGS sequence"/>
</dbReference>
<comment type="similarity">
    <text evidence="1">Belongs to the peptidase S33 family.</text>
</comment>